<evidence type="ECO:0000313" key="5">
    <source>
        <dbReference type="Proteomes" id="UP001207918"/>
    </source>
</evidence>
<keyword evidence="1" id="KW-0732">Signal</keyword>
<dbReference type="SUPFAM" id="SSF53590">
    <property type="entry name" value="Nucleoside hydrolase"/>
    <property type="match status" value="1"/>
</dbReference>
<sequence length="466" mass="52307">MQKLLLSTLLLLLPSVLYATSPADSLKPRILVLTDISPNDVEPDDMESIIRLFVHADLFEIEGLVATTGWSSSGDNADWVHLIHNAIDGYEQDLANLQKRSGQRQFLQDESQQNIGYWPSPDYLRARTVVGSQTRGMEHIGEGNESPGSNLIIKMADQEDPRPLWVLVWGGGNTLAQAIWQVQQERTDRELTDFLRNLRAYTITDQDRSYKDGTPYNISSHQWMRRAFKKDLFFIWDESAWKFQNGTGKSNWKQYATHIQGHGTLGSMYPKYKYGVEGDTPSFLYVLPNGLNNPEQQDWGSWGGYFKWAMGPDQETYAYTNHEEIDAHATSTKYSEHFYPATFNNFAARMDWAAEGTGNRNPVAVVNGNRGLPAITLSPEPGTTLTLDGSGSSDPDGDSLRFSWWVLSEAGSYQQEIPLSAPSSEQVTVQIPSDAAGKSFHVILEVTDDGTHNLTSYRRIIISPKN</sequence>
<feature type="chain" id="PRO_5046114364" evidence="1">
    <location>
        <begin position="20"/>
        <end position="466"/>
    </location>
</feature>
<gene>
    <name evidence="4" type="ORF">J6I44_09700</name>
</gene>
<name>A0ABT3PMF9_9BACT</name>
<reference evidence="4 5" key="1">
    <citation type="submission" date="2021-03" db="EMBL/GenBank/DDBJ databases">
        <title>Aliifodinibius sp. nov., a new bacterium isolated from saline soil.</title>
        <authorList>
            <person name="Galisteo C."/>
            <person name="De La Haba R."/>
            <person name="Sanchez-Porro C."/>
            <person name="Ventosa A."/>
        </authorList>
    </citation>
    <scope>NUCLEOTIDE SEQUENCE [LARGE SCALE GENOMIC DNA]</scope>
    <source>
        <strain evidence="4 5">1BSP15-2V2</strain>
    </source>
</reference>
<dbReference type="Proteomes" id="UP001207918">
    <property type="component" value="Unassembled WGS sequence"/>
</dbReference>
<protein>
    <submittedName>
        <fullName evidence="4">DUF1593 domain-containing protein</fullName>
    </submittedName>
</protein>
<dbReference type="Gene3D" id="2.60.40.10">
    <property type="entry name" value="Immunoglobulins"/>
    <property type="match status" value="1"/>
</dbReference>
<dbReference type="InterPro" id="IPR048527">
    <property type="entry name" value="Sde182_C"/>
</dbReference>
<evidence type="ECO:0000313" key="4">
    <source>
        <dbReference type="EMBL" id="MCW9707130.1"/>
    </source>
</evidence>
<dbReference type="Pfam" id="PF07632">
    <property type="entry name" value="Sde182_NH-like"/>
    <property type="match status" value="1"/>
</dbReference>
<evidence type="ECO:0000259" key="2">
    <source>
        <dbReference type="Pfam" id="PF07632"/>
    </source>
</evidence>
<dbReference type="InterPro" id="IPR013783">
    <property type="entry name" value="Ig-like_fold"/>
</dbReference>
<keyword evidence="5" id="KW-1185">Reference proteome</keyword>
<evidence type="ECO:0000259" key="3">
    <source>
        <dbReference type="Pfam" id="PF21027"/>
    </source>
</evidence>
<feature type="domain" description="Cellulose-binding Sde182 C-terminal" evidence="3">
    <location>
        <begin position="384"/>
        <end position="463"/>
    </location>
</feature>
<organism evidence="4 5">
    <name type="scientific">Fodinibius salsisoli</name>
    <dbReference type="NCBI Taxonomy" id="2820877"/>
    <lineage>
        <taxon>Bacteria</taxon>
        <taxon>Pseudomonadati</taxon>
        <taxon>Balneolota</taxon>
        <taxon>Balneolia</taxon>
        <taxon>Balneolales</taxon>
        <taxon>Balneolaceae</taxon>
        <taxon>Fodinibius</taxon>
    </lineage>
</organism>
<comment type="caution">
    <text evidence="4">The sequence shown here is derived from an EMBL/GenBank/DDBJ whole genome shotgun (WGS) entry which is preliminary data.</text>
</comment>
<feature type="signal peptide" evidence="1">
    <location>
        <begin position="1"/>
        <end position="19"/>
    </location>
</feature>
<dbReference type="RefSeq" id="WP_265765886.1">
    <property type="nucleotide sequence ID" value="NZ_JAGGJA010000005.1"/>
</dbReference>
<dbReference type="InterPro" id="IPR011483">
    <property type="entry name" value="Sde182_NH-like"/>
</dbReference>
<evidence type="ECO:0000256" key="1">
    <source>
        <dbReference type="SAM" id="SignalP"/>
    </source>
</evidence>
<dbReference type="EMBL" id="JAGGJA010000005">
    <property type="protein sequence ID" value="MCW9707130.1"/>
    <property type="molecule type" value="Genomic_DNA"/>
</dbReference>
<proteinExistence type="predicted"/>
<dbReference type="Gene3D" id="3.90.245.10">
    <property type="entry name" value="Ribonucleoside hydrolase-like"/>
    <property type="match status" value="1"/>
</dbReference>
<dbReference type="Pfam" id="PF21027">
    <property type="entry name" value="Sde0182_C"/>
    <property type="match status" value="1"/>
</dbReference>
<accession>A0ABT3PMF9</accession>
<dbReference type="InterPro" id="IPR036452">
    <property type="entry name" value="Ribo_hydro-like"/>
</dbReference>
<feature type="domain" description="Cellulose-binding Sde182 nucleoside hydrolase-like" evidence="2">
    <location>
        <begin position="29"/>
        <end position="306"/>
    </location>
</feature>